<keyword evidence="1 3" id="KW-0378">Hydrolase</keyword>
<keyword evidence="5" id="KW-0732">Signal</keyword>
<organism evidence="7 8">
    <name type="scientific">Littorina saxatilis</name>
    <dbReference type="NCBI Taxonomy" id="31220"/>
    <lineage>
        <taxon>Eukaryota</taxon>
        <taxon>Metazoa</taxon>
        <taxon>Spiralia</taxon>
        <taxon>Lophotrochozoa</taxon>
        <taxon>Mollusca</taxon>
        <taxon>Gastropoda</taxon>
        <taxon>Caenogastropoda</taxon>
        <taxon>Littorinimorpha</taxon>
        <taxon>Littorinoidea</taxon>
        <taxon>Littorinidae</taxon>
        <taxon>Littorina</taxon>
    </lineage>
</organism>
<evidence type="ECO:0000256" key="1">
    <source>
        <dbReference type="ARBA" id="ARBA00022801"/>
    </source>
</evidence>
<reference evidence="7 8" key="1">
    <citation type="submission" date="2024-02" db="EMBL/GenBank/DDBJ databases">
        <title>Chromosome-scale genome assembly of the rough periwinkle Littorina saxatilis.</title>
        <authorList>
            <person name="De Jode A."/>
            <person name="Faria R."/>
            <person name="Formenti G."/>
            <person name="Sims Y."/>
            <person name="Smith T.P."/>
            <person name="Tracey A."/>
            <person name="Wood J.M.D."/>
            <person name="Zagrodzka Z.B."/>
            <person name="Johannesson K."/>
            <person name="Butlin R.K."/>
            <person name="Leder E.H."/>
        </authorList>
    </citation>
    <scope>NUCLEOTIDE SEQUENCE [LARGE SCALE GENOMIC DNA]</scope>
    <source>
        <strain evidence="7">Snail1</strain>
        <tissue evidence="7">Muscle</tissue>
    </source>
</reference>
<protein>
    <recommendedName>
        <fullName evidence="6">GH18 domain-containing protein</fullName>
    </recommendedName>
</protein>
<name>A0AAN9GLH6_9CAEN</name>
<dbReference type="PROSITE" id="PS51910">
    <property type="entry name" value="GH18_2"/>
    <property type="match status" value="1"/>
</dbReference>
<evidence type="ECO:0000313" key="8">
    <source>
        <dbReference type="Proteomes" id="UP001374579"/>
    </source>
</evidence>
<proteinExistence type="inferred from homology"/>
<feature type="chain" id="PRO_5042931025" description="GH18 domain-containing protein" evidence="5">
    <location>
        <begin position="24"/>
        <end position="244"/>
    </location>
</feature>
<dbReference type="InterPro" id="IPR001223">
    <property type="entry name" value="Glyco_hydro18_cat"/>
</dbReference>
<dbReference type="PROSITE" id="PS01095">
    <property type="entry name" value="GH18_1"/>
    <property type="match status" value="1"/>
</dbReference>
<dbReference type="SMART" id="SM00636">
    <property type="entry name" value="Glyco_18"/>
    <property type="match status" value="1"/>
</dbReference>
<comment type="caution">
    <text evidence="7">The sequence shown here is derived from an EMBL/GenBank/DDBJ whole genome shotgun (WGS) entry which is preliminary data.</text>
</comment>
<accession>A0AAN9GLH6</accession>
<dbReference type="PANTHER" id="PTHR11177:SF317">
    <property type="entry name" value="CHITINASE 12-RELATED"/>
    <property type="match status" value="1"/>
</dbReference>
<comment type="similarity">
    <text evidence="4">Belongs to the glycosyl hydrolase 18 family.</text>
</comment>
<dbReference type="AlphaFoldDB" id="A0AAN9GLH6"/>
<dbReference type="Proteomes" id="UP001374579">
    <property type="component" value="Unassembled WGS sequence"/>
</dbReference>
<dbReference type="InterPro" id="IPR011583">
    <property type="entry name" value="Chitinase_II/V-like_cat"/>
</dbReference>
<dbReference type="Gene3D" id="3.20.20.80">
    <property type="entry name" value="Glycosidases"/>
    <property type="match status" value="1"/>
</dbReference>
<keyword evidence="2 3" id="KW-0326">Glycosidase</keyword>
<evidence type="ECO:0000256" key="2">
    <source>
        <dbReference type="ARBA" id="ARBA00023295"/>
    </source>
</evidence>
<feature type="signal peptide" evidence="5">
    <location>
        <begin position="1"/>
        <end position="23"/>
    </location>
</feature>
<evidence type="ECO:0000256" key="5">
    <source>
        <dbReference type="SAM" id="SignalP"/>
    </source>
</evidence>
<dbReference type="GO" id="GO:0005576">
    <property type="term" value="C:extracellular region"/>
    <property type="evidence" value="ECO:0007669"/>
    <property type="project" value="TreeGrafter"/>
</dbReference>
<dbReference type="PANTHER" id="PTHR11177">
    <property type="entry name" value="CHITINASE"/>
    <property type="match status" value="1"/>
</dbReference>
<dbReference type="SUPFAM" id="SSF51445">
    <property type="entry name" value="(Trans)glycosidases"/>
    <property type="match status" value="1"/>
</dbReference>
<dbReference type="GO" id="GO:0005975">
    <property type="term" value="P:carbohydrate metabolic process"/>
    <property type="evidence" value="ECO:0007669"/>
    <property type="project" value="InterPro"/>
</dbReference>
<sequence length="244" mass="27853">MGLHSRLLPLPLLLLLLAEGCVGYIRVCYYTNWSQFRPSPTPFTPEDIDPSLCSHIIFAFGDLQGTRIETTEFNDEELYKRLVELKKSNPKLRVMLSVGGWLAGGRQFSSLVTSDDSMLEFVNNAIAYLRRFNLDGLDVDWEYPGDTQRDSEAADRIRFTRLLQLLRSGFEEEAEQTGNDRLLLSSAVIAEIDLSRQYYQIPQISRSVDFINLMAYDFHGQWDLGNGARHHSALYPEAVSNLHK</sequence>
<dbReference type="GO" id="GO:0008061">
    <property type="term" value="F:chitin binding"/>
    <property type="evidence" value="ECO:0007669"/>
    <property type="project" value="InterPro"/>
</dbReference>
<evidence type="ECO:0000256" key="4">
    <source>
        <dbReference type="RuleBase" id="RU004453"/>
    </source>
</evidence>
<evidence type="ECO:0000256" key="3">
    <source>
        <dbReference type="RuleBase" id="RU000489"/>
    </source>
</evidence>
<dbReference type="InterPro" id="IPR017853">
    <property type="entry name" value="GH"/>
</dbReference>
<dbReference type="InterPro" id="IPR001579">
    <property type="entry name" value="Glyco_hydro_18_chit_AS"/>
</dbReference>
<dbReference type="Pfam" id="PF00704">
    <property type="entry name" value="Glyco_hydro_18"/>
    <property type="match status" value="1"/>
</dbReference>
<gene>
    <name evidence="7" type="ORF">V1264_012337</name>
</gene>
<dbReference type="GO" id="GO:0006032">
    <property type="term" value="P:chitin catabolic process"/>
    <property type="evidence" value="ECO:0007669"/>
    <property type="project" value="TreeGrafter"/>
</dbReference>
<dbReference type="InterPro" id="IPR050314">
    <property type="entry name" value="Glycosyl_Hydrlase_18"/>
</dbReference>
<dbReference type="EMBL" id="JBAMIC010000002">
    <property type="protein sequence ID" value="KAK7112967.1"/>
    <property type="molecule type" value="Genomic_DNA"/>
</dbReference>
<evidence type="ECO:0000313" key="7">
    <source>
        <dbReference type="EMBL" id="KAK7112967.1"/>
    </source>
</evidence>
<keyword evidence="8" id="KW-1185">Reference proteome</keyword>
<feature type="domain" description="GH18" evidence="6">
    <location>
        <begin position="24"/>
        <end position="244"/>
    </location>
</feature>
<evidence type="ECO:0000259" key="6">
    <source>
        <dbReference type="PROSITE" id="PS51910"/>
    </source>
</evidence>
<dbReference type="GO" id="GO:0004568">
    <property type="term" value="F:chitinase activity"/>
    <property type="evidence" value="ECO:0007669"/>
    <property type="project" value="UniProtKB-ARBA"/>
</dbReference>